<evidence type="ECO:0000313" key="2">
    <source>
        <dbReference type="Proteomes" id="UP000032142"/>
    </source>
</evidence>
<reference evidence="2" key="1">
    <citation type="submission" date="2014-09" db="EMBL/GenBank/DDBJ databases">
        <authorList>
            <person name="Mudge J."/>
            <person name="Ramaraj T."/>
            <person name="Lindquist I.E."/>
            <person name="Bharti A.K."/>
            <person name="Sundararajan A."/>
            <person name="Cameron C.T."/>
            <person name="Woodward J.E."/>
            <person name="May G.D."/>
            <person name="Brubaker C."/>
            <person name="Broadhvest J."/>
            <person name="Wilkins T.A."/>
        </authorList>
    </citation>
    <scope>NUCLEOTIDE SEQUENCE</scope>
    <source>
        <strain evidence="2">cv. AKA8401</strain>
    </source>
</reference>
<evidence type="ECO:0000313" key="1">
    <source>
        <dbReference type="EMBL" id="KHG27475.1"/>
    </source>
</evidence>
<dbReference type="EMBL" id="KN441183">
    <property type="protein sequence ID" value="KHG27475.1"/>
    <property type="molecule type" value="Genomic_DNA"/>
</dbReference>
<keyword evidence="2" id="KW-1185">Reference proteome</keyword>
<gene>
    <name evidence="1" type="ORF">F383_13085</name>
</gene>
<protein>
    <submittedName>
        <fullName evidence="1">Uncharacterized protein</fullName>
    </submittedName>
</protein>
<accession>A0A0B0PR27</accession>
<organism evidence="1 2">
    <name type="scientific">Gossypium arboreum</name>
    <name type="common">Tree cotton</name>
    <name type="synonym">Gossypium nanking</name>
    <dbReference type="NCBI Taxonomy" id="29729"/>
    <lineage>
        <taxon>Eukaryota</taxon>
        <taxon>Viridiplantae</taxon>
        <taxon>Streptophyta</taxon>
        <taxon>Embryophyta</taxon>
        <taxon>Tracheophyta</taxon>
        <taxon>Spermatophyta</taxon>
        <taxon>Magnoliopsida</taxon>
        <taxon>eudicotyledons</taxon>
        <taxon>Gunneridae</taxon>
        <taxon>Pentapetalae</taxon>
        <taxon>rosids</taxon>
        <taxon>malvids</taxon>
        <taxon>Malvales</taxon>
        <taxon>Malvaceae</taxon>
        <taxon>Malvoideae</taxon>
        <taxon>Gossypium</taxon>
    </lineage>
</organism>
<name>A0A0B0PR27_GOSAR</name>
<proteinExistence type="predicted"/>
<sequence length="28" mass="3302">MNKFSISYLLHITNPYIHTQKINIAKGR</sequence>
<dbReference type="Proteomes" id="UP000032142">
    <property type="component" value="Unassembled WGS sequence"/>
</dbReference>
<dbReference type="AlphaFoldDB" id="A0A0B0PR27"/>